<feature type="transmembrane region" description="Helical" evidence="7">
    <location>
        <begin position="112"/>
        <end position="132"/>
    </location>
</feature>
<comment type="caution">
    <text evidence="9">The sequence shown here is derived from an EMBL/GenBank/DDBJ whole genome shotgun (WGS) entry which is preliminary data.</text>
</comment>
<dbReference type="AlphaFoldDB" id="A0A938YBZ1"/>
<evidence type="ECO:0000256" key="6">
    <source>
        <dbReference type="ARBA" id="ARBA00023136"/>
    </source>
</evidence>
<dbReference type="PANTHER" id="PTHR30506">
    <property type="entry name" value="INNER MEMBRANE PROTEIN"/>
    <property type="match status" value="1"/>
</dbReference>
<comment type="subcellular location">
    <subcellularLocation>
        <location evidence="1">Cell membrane</location>
        <topology evidence="1">Multi-pass membrane protein</topology>
    </subcellularLocation>
</comment>
<sequence>MLTLDLLGIVVFAVSGGLLAVRNQLDIVGVVVLAMVTGLGGGVIRDVIIGADPAAFADWRYLLAPAVAGLVTFLWHPAVGRFERSINVFDAFGLGLFAVAGAVKAYDAGLGLLASAVLGAVTAVGGGVLRDVLADRVPVVLRDGELYAIPAIAGATVAVLGKELDLAPVVVTLTGAGLTIGWRLLALRRGWVAPRPRTSPPPP</sequence>
<feature type="transmembrane region" description="Helical" evidence="7">
    <location>
        <begin position="86"/>
        <end position="106"/>
    </location>
</feature>
<feature type="domain" description="Glycine transporter" evidence="8">
    <location>
        <begin position="3"/>
        <end position="76"/>
    </location>
</feature>
<dbReference type="Proteomes" id="UP000663791">
    <property type="component" value="Unassembled WGS sequence"/>
</dbReference>
<evidence type="ECO:0000256" key="4">
    <source>
        <dbReference type="ARBA" id="ARBA00022692"/>
    </source>
</evidence>
<feature type="transmembrane region" description="Helical" evidence="7">
    <location>
        <begin position="144"/>
        <end position="160"/>
    </location>
</feature>
<keyword evidence="5 7" id="KW-1133">Transmembrane helix</keyword>
<dbReference type="PANTHER" id="PTHR30506:SF3">
    <property type="entry name" value="UPF0126 INNER MEMBRANE PROTEIN YADS-RELATED"/>
    <property type="match status" value="1"/>
</dbReference>
<evidence type="ECO:0000256" key="1">
    <source>
        <dbReference type="ARBA" id="ARBA00004651"/>
    </source>
</evidence>
<evidence type="ECO:0000256" key="7">
    <source>
        <dbReference type="SAM" id="Phobius"/>
    </source>
</evidence>
<keyword evidence="4 7" id="KW-0812">Transmembrane</keyword>
<reference evidence="9" key="1">
    <citation type="submission" date="2021-01" db="EMBL/GenBank/DDBJ databases">
        <title>Novel species in genus Nocardioides.</title>
        <authorList>
            <person name="Zhang G."/>
        </authorList>
    </citation>
    <scope>NUCLEOTIDE SEQUENCE</scope>
    <source>
        <strain evidence="9">Zg-536</strain>
    </source>
</reference>
<feature type="transmembrane region" description="Helical" evidence="7">
    <location>
        <begin position="6"/>
        <end position="21"/>
    </location>
</feature>
<proteinExistence type="inferred from homology"/>
<feature type="transmembrane region" description="Helical" evidence="7">
    <location>
        <begin position="61"/>
        <end position="79"/>
    </location>
</feature>
<evidence type="ECO:0000259" key="8">
    <source>
        <dbReference type="Pfam" id="PF03458"/>
    </source>
</evidence>
<name>A0A938YBZ1_9ACTN</name>
<organism evidence="9 10">
    <name type="scientific">Nocardioides faecalis</name>
    <dbReference type="NCBI Taxonomy" id="2803858"/>
    <lineage>
        <taxon>Bacteria</taxon>
        <taxon>Bacillati</taxon>
        <taxon>Actinomycetota</taxon>
        <taxon>Actinomycetes</taxon>
        <taxon>Propionibacteriales</taxon>
        <taxon>Nocardioidaceae</taxon>
        <taxon>Nocardioides</taxon>
    </lineage>
</organism>
<dbReference type="Pfam" id="PF03458">
    <property type="entry name" value="Gly_transporter"/>
    <property type="match status" value="2"/>
</dbReference>
<protein>
    <submittedName>
        <fullName evidence="9">Trimeric intracellular cation channel family protein</fullName>
    </submittedName>
</protein>
<feature type="transmembrane region" description="Helical" evidence="7">
    <location>
        <begin position="28"/>
        <end position="49"/>
    </location>
</feature>
<keyword evidence="3" id="KW-1003">Cell membrane</keyword>
<feature type="domain" description="Glycine transporter" evidence="8">
    <location>
        <begin position="88"/>
        <end position="160"/>
    </location>
</feature>
<evidence type="ECO:0000256" key="3">
    <source>
        <dbReference type="ARBA" id="ARBA00022475"/>
    </source>
</evidence>
<dbReference type="EMBL" id="JAERTX010000018">
    <property type="protein sequence ID" value="MBM9461550.1"/>
    <property type="molecule type" value="Genomic_DNA"/>
</dbReference>
<keyword evidence="10" id="KW-1185">Reference proteome</keyword>
<gene>
    <name evidence="9" type="ORF">JK386_16720</name>
</gene>
<dbReference type="GO" id="GO:0005886">
    <property type="term" value="C:plasma membrane"/>
    <property type="evidence" value="ECO:0007669"/>
    <property type="project" value="UniProtKB-SubCell"/>
</dbReference>
<keyword evidence="6 7" id="KW-0472">Membrane</keyword>
<accession>A0A938YBZ1</accession>
<evidence type="ECO:0000256" key="5">
    <source>
        <dbReference type="ARBA" id="ARBA00022989"/>
    </source>
</evidence>
<comment type="similarity">
    <text evidence="2">Belongs to the UPF0126 family.</text>
</comment>
<evidence type="ECO:0000313" key="9">
    <source>
        <dbReference type="EMBL" id="MBM9461550.1"/>
    </source>
</evidence>
<evidence type="ECO:0000313" key="10">
    <source>
        <dbReference type="Proteomes" id="UP000663791"/>
    </source>
</evidence>
<dbReference type="InterPro" id="IPR005115">
    <property type="entry name" value="Gly_transporter"/>
</dbReference>
<feature type="transmembrane region" description="Helical" evidence="7">
    <location>
        <begin position="166"/>
        <end position="185"/>
    </location>
</feature>
<evidence type="ECO:0000256" key="2">
    <source>
        <dbReference type="ARBA" id="ARBA00008193"/>
    </source>
</evidence>